<feature type="region of interest" description="Disordered" evidence="14">
    <location>
        <begin position="254"/>
        <end position="274"/>
    </location>
</feature>
<evidence type="ECO:0000313" key="17">
    <source>
        <dbReference type="RefSeq" id="XP_011645464.1"/>
    </source>
</evidence>
<comment type="subcellular location">
    <subcellularLocation>
        <location evidence="2">Nucleus</location>
    </subcellularLocation>
</comment>
<dbReference type="OrthoDB" id="343092at2759"/>
<dbReference type="FunFam" id="1.10.150.670:FF:000002">
    <property type="entry name" value="Crossover junction endonuclease EME1"/>
    <property type="match status" value="1"/>
</dbReference>
<keyword evidence="11" id="KW-0234">DNA repair</keyword>
<feature type="region of interest" description="Disordered" evidence="14">
    <location>
        <begin position="1"/>
        <end position="32"/>
    </location>
</feature>
<dbReference type="InterPro" id="IPR047524">
    <property type="entry name" value="XPF_nuclease_EME1_plant/arthr"/>
</dbReference>
<dbReference type="PANTHER" id="PTHR21077:SF5">
    <property type="entry name" value="CROSSOVER JUNCTION ENDONUCLEASE MMS4"/>
    <property type="match status" value="1"/>
</dbReference>
<name>A0A6I9WZ89_9HYME</name>
<evidence type="ECO:0000256" key="2">
    <source>
        <dbReference type="ARBA" id="ARBA00004123"/>
    </source>
</evidence>
<keyword evidence="4" id="KW-0540">Nuclease</keyword>
<evidence type="ECO:0000256" key="10">
    <source>
        <dbReference type="ARBA" id="ARBA00023172"/>
    </source>
</evidence>
<dbReference type="Gene3D" id="3.40.50.10130">
    <property type="match status" value="1"/>
</dbReference>
<dbReference type="GeneID" id="105432371"/>
<evidence type="ECO:0000256" key="13">
    <source>
        <dbReference type="ARBA" id="ARBA00023254"/>
    </source>
</evidence>
<proteinExistence type="inferred from homology"/>
<dbReference type="GO" id="GO:0005634">
    <property type="term" value="C:nucleus"/>
    <property type="evidence" value="ECO:0007669"/>
    <property type="project" value="UniProtKB-SubCell"/>
</dbReference>
<dbReference type="PANTHER" id="PTHR21077">
    <property type="entry name" value="EME1 PROTEIN"/>
    <property type="match status" value="1"/>
</dbReference>
<evidence type="ECO:0000256" key="8">
    <source>
        <dbReference type="ARBA" id="ARBA00022801"/>
    </source>
</evidence>
<dbReference type="InterPro" id="IPR033310">
    <property type="entry name" value="Mms4/EME1/EME2"/>
</dbReference>
<evidence type="ECO:0000313" key="19">
    <source>
        <dbReference type="RefSeq" id="XP_025075469.1"/>
    </source>
</evidence>
<keyword evidence="5" id="KW-0479">Metal-binding</keyword>
<organism evidence="15 16">
    <name type="scientific">Pogonomyrmex barbatus</name>
    <name type="common">red harvester ant</name>
    <dbReference type="NCBI Taxonomy" id="144034"/>
    <lineage>
        <taxon>Eukaryota</taxon>
        <taxon>Metazoa</taxon>
        <taxon>Ecdysozoa</taxon>
        <taxon>Arthropoda</taxon>
        <taxon>Hexapoda</taxon>
        <taxon>Insecta</taxon>
        <taxon>Pterygota</taxon>
        <taxon>Neoptera</taxon>
        <taxon>Endopterygota</taxon>
        <taxon>Hymenoptera</taxon>
        <taxon>Apocrita</taxon>
        <taxon>Aculeata</taxon>
        <taxon>Formicoidea</taxon>
        <taxon>Formicidae</taxon>
        <taxon>Myrmicinae</taxon>
        <taxon>Pogonomyrmex</taxon>
    </lineage>
</organism>
<evidence type="ECO:0000256" key="1">
    <source>
        <dbReference type="ARBA" id="ARBA00001946"/>
    </source>
</evidence>
<comment type="cofactor">
    <cofactor evidence="1">
        <name>Mg(2+)</name>
        <dbReference type="ChEBI" id="CHEBI:18420"/>
    </cofactor>
</comment>
<accession>A0A6I9WZ89</accession>
<keyword evidence="9" id="KW-0460">Magnesium</keyword>
<dbReference type="RefSeq" id="XP_025075468.1">
    <property type="nucleotide sequence ID" value="XM_025219683.1"/>
</dbReference>
<dbReference type="GO" id="GO:0000712">
    <property type="term" value="P:resolution of meiotic recombination intermediates"/>
    <property type="evidence" value="ECO:0007669"/>
    <property type="project" value="TreeGrafter"/>
</dbReference>
<dbReference type="GO" id="GO:0048476">
    <property type="term" value="C:Holliday junction resolvase complex"/>
    <property type="evidence" value="ECO:0007669"/>
    <property type="project" value="InterPro"/>
</dbReference>
<evidence type="ECO:0000313" key="18">
    <source>
        <dbReference type="RefSeq" id="XP_025075468.1"/>
    </source>
</evidence>
<comment type="similarity">
    <text evidence="3">Belongs to the EME1/MMS4 family.</text>
</comment>
<reference evidence="16 17" key="1">
    <citation type="submission" date="2025-04" db="UniProtKB">
        <authorList>
            <consortium name="RefSeq"/>
        </authorList>
    </citation>
    <scope>IDENTIFICATION</scope>
</reference>
<evidence type="ECO:0000256" key="11">
    <source>
        <dbReference type="ARBA" id="ARBA00023204"/>
    </source>
</evidence>
<keyword evidence="7" id="KW-0227">DNA damage</keyword>
<dbReference type="AlphaFoldDB" id="A0A6I9WZ89"/>
<evidence type="ECO:0000256" key="4">
    <source>
        <dbReference type="ARBA" id="ARBA00022722"/>
    </source>
</evidence>
<feature type="compositionally biased region" description="Basic and acidic residues" evidence="14">
    <location>
        <begin position="20"/>
        <end position="32"/>
    </location>
</feature>
<keyword evidence="8" id="KW-0378">Hydrolase</keyword>
<keyword evidence="6 16" id="KW-0255">Endonuclease</keyword>
<evidence type="ECO:0000256" key="14">
    <source>
        <dbReference type="SAM" id="MobiDB-lite"/>
    </source>
</evidence>
<feature type="compositionally biased region" description="Basic and acidic residues" evidence="14">
    <location>
        <begin position="81"/>
        <end position="107"/>
    </location>
</feature>
<dbReference type="RefSeq" id="XP_011645461.1">
    <property type="nucleotide sequence ID" value="XM_011647159.1"/>
</dbReference>
<dbReference type="GO" id="GO:0006302">
    <property type="term" value="P:double-strand break repair"/>
    <property type="evidence" value="ECO:0007669"/>
    <property type="project" value="TreeGrafter"/>
</dbReference>
<dbReference type="RefSeq" id="XP_025075469.1">
    <property type="nucleotide sequence ID" value="XM_025219684.1"/>
</dbReference>
<dbReference type="InterPro" id="IPR042530">
    <property type="entry name" value="EME1/EME2_C"/>
</dbReference>
<evidence type="ECO:0000256" key="5">
    <source>
        <dbReference type="ARBA" id="ARBA00022723"/>
    </source>
</evidence>
<evidence type="ECO:0000313" key="15">
    <source>
        <dbReference type="Proteomes" id="UP000504615"/>
    </source>
</evidence>
<keyword evidence="10" id="KW-0233">DNA recombination</keyword>
<protein>
    <submittedName>
        <fullName evidence="16 17">Crossover junction endonuclease EME1</fullName>
    </submittedName>
</protein>
<dbReference type="Gene3D" id="1.10.150.670">
    <property type="entry name" value="Crossover junction endonuclease EME1, DNA-binding domain"/>
    <property type="match status" value="1"/>
</dbReference>
<evidence type="ECO:0000313" key="16">
    <source>
        <dbReference type="RefSeq" id="XP_011645461.1"/>
    </source>
</evidence>
<keyword evidence="15" id="KW-1185">Reference proteome</keyword>
<gene>
    <name evidence="16 17 18 19" type="primary">LOC105432371</name>
</gene>
<dbReference type="GO" id="GO:0031573">
    <property type="term" value="P:mitotic intra-S DNA damage checkpoint signaling"/>
    <property type="evidence" value="ECO:0007669"/>
    <property type="project" value="TreeGrafter"/>
</dbReference>
<dbReference type="GO" id="GO:0031297">
    <property type="term" value="P:replication fork processing"/>
    <property type="evidence" value="ECO:0007669"/>
    <property type="project" value="TreeGrafter"/>
</dbReference>
<evidence type="ECO:0000256" key="6">
    <source>
        <dbReference type="ARBA" id="ARBA00022759"/>
    </source>
</evidence>
<dbReference type="RefSeq" id="XP_011645464.1">
    <property type="nucleotide sequence ID" value="XM_011647162.1"/>
</dbReference>
<dbReference type="GO" id="GO:0008821">
    <property type="term" value="F:crossover junction DNA endonuclease activity"/>
    <property type="evidence" value="ECO:0007669"/>
    <property type="project" value="TreeGrafter"/>
</dbReference>
<keyword evidence="12" id="KW-0539">Nucleus</keyword>
<dbReference type="Proteomes" id="UP000504615">
    <property type="component" value="Unplaced"/>
</dbReference>
<evidence type="ECO:0000256" key="9">
    <source>
        <dbReference type="ARBA" id="ARBA00022842"/>
    </source>
</evidence>
<dbReference type="CDD" id="cd20083">
    <property type="entry name" value="XPF_nuclease_EME"/>
    <property type="match status" value="1"/>
</dbReference>
<dbReference type="GO" id="GO:0046872">
    <property type="term" value="F:metal ion binding"/>
    <property type="evidence" value="ECO:0007669"/>
    <property type="project" value="UniProtKB-KW"/>
</dbReference>
<dbReference type="Pfam" id="PF21292">
    <property type="entry name" value="EME1-MUS81_C"/>
    <property type="match status" value="1"/>
</dbReference>
<sequence length="451" mass="51655">MSRSVIVLSDSDEPASPVADKYDRNKSQTDGYHSDIENIFDFPKVPFCHEYALLSASQNKNSFDLNEHFRESPMSDSEENQIEKSSRKTAVSKRDKTTSKEERSKRQQALAREKALKAIEKKTSRDMKPGECIKFMEVNLDRHIDTFVSREEIESALRNVDIKFKITTELIPNSITWQRNVEEDYIDEDNKVRTKSSIQIEEHVIVIWSNYEAVKHVAEGTFCTSISNSKDLIPSYSMTLVIYGMEEYFTYRKKQKSDQNPGSKGPRYNGKNNQQLDTLPIISRQQLEMCLAEIQIVAKCSSRLIENAQDLALMVYQYTKSISEIPYKLQKKGNQESKFDWYVMGDNKNTVRVDKDGNGLKRLWQQQLCQFNLSSLETSEAICMAYPSPAQLIKAYRNCTPDEGVNLLKDISIRRAAGPITAARKIGPELSKKMYVMFTSQNGDALLGNEM</sequence>
<evidence type="ECO:0000256" key="12">
    <source>
        <dbReference type="ARBA" id="ARBA00023242"/>
    </source>
</evidence>
<feature type="region of interest" description="Disordered" evidence="14">
    <location>
        <begin position="70"/>
        <end position="107"/>
    </location>
</feature>
<dbReference type="CTD" id="36136"/>
<keyword evidence="13" id="KW-0469">Meiosis</keyword>
<evidence type="ECO:0000256" key="3">
    <source>
        <dbReference type="ARBA" id="ARBA00005313"/>
    </source>
</evidence>
<evidence type="ECO:0000256" key="7">
    <source>
        <dbReference type="ARBA" id="ARBA00022763"/>
    </source>
</evidence>
<dbReference type="KEGG" id="pbar:105432371"/>